<keyword evidence="3" id="KW-1185">Reference proteome</keyword>
<feature type="region of interest" description="Disordered" evidence="1">
    <location>
        <begin position="100"/>
        <end position="130"/>
    </location>
</feature>
<organism evidence="2 3">
    <name type="scientific">Heterodermia speciosa</name>
    <dbReference type="NCBI Taxonomy" id="116794"/>
    <lineage>
        <taxon>Eukaryota</taxon>
        <taxon>Fungi</taxon>
        <taxon>Dikarya</taxon>
        <taxon>Ascomycota</taxon>
        <taxon>Pezizomycotina</taxon>
        <taxon>Lecanoromycetes</taxon>
        <taxon>OSLEUM clade</taxon>
        <taxon>Lecanoromycetidae</taxon>
        <taxon>Caliciales</taxon>
        <taxon>Physciaceae</taxon>
        <taxon>Heterodermia</taxon>
    </lineage>
</organism>
<feature type="compositionally biased region" description="Low complexity" evidence="1">
    <location>
        <begin position="773"/>
        <end position="784"/>
    </location>
</feature>
<sequence length="791" mass="87790">MASYSDWIVKLVAGNPDRNSSSTEKLLDYQFVKGMEAKLQSKDPADVRIARQGLALRQSSIRTQEALFSKLPKHSSDVLAQNIQSTSNASSNASLSTLLEGASPQSIFSPDKRARERRDTEATSPEPENEITELLDELRKRQPQPVSFSEDGDYVERLLAEVGEDVRCLPASIQTSSFVQGSFVPSRIPPPHQRQLNVLDSQLRRWGTSSWFYPKQLEGLEAKTYHEAPLAVQRRLIKEALEPDIIMHFPNWKPFRMMGRGRYRVATELPDTKVTRNLLACMGGLADVIGGVGSGVSIEGHDGLDFHSLLCIKYAKEIDRRIRPPHEEIVDGVRVVYGFPLDFKKRMDTAEAFLAPLSFEAFDFLQPHGQISEHRLVHYHYWTGEDVAEENPDQYTLENTYQCPKPKHDWENLPYHVKFTNPAEPSHILRPGRHSRLQGSELEDLEARNESPQPDQVTLRANALLAQAKANAVANGKPRPIVVRRISDKLKKVRAPPVPVGHKRVVSREKQAKGKEVEEKDHALAHEGISAKDQAAAKPGPPLGSSLIAQQPHQLSQVQGPSGCMPKEPHSQKAVCKVYGPANKNENGIVQISKGQQAPNATSPSTSSAKSNMTADQKEDLAATNSSTDSILDYYLHSHNSDAPDDEWTDIKNGQDVSPAPQSILIKQAGSLHGSSNRSEKRSVCWDENLPCPSNRFIDIPHCTSASTLTHRRAPDPFADDYIPPSPSMALAIREIEAKRQLGTLRAHSNHRAVSPVVEMAKLQLRHKEQRLAASAQAKASAENAKNRSAY</sequence>
<feature type="compositionally biased region" description="Basic and acidic residues" evidence="1">
    <location>
        <begin position="506"/>
        <end position="520"/>
    </location>
</feature>
<evidence type="ECO:0000313" key="2">
    <source>
        <dbReference type="EMBL" id="CAF9910853.1"/>
    </source>
</evidence>
<dbReference type="EMBL" id="CAJPDS010000009">
    <property type="protein sequence ID" value="CAF9910853.1"/>
    <property type="molecule type" value="Genomic_DNA"/>
</dbReference>
<evidence type="ECO:0000313" key="3">
    <source>
        <dbReference type="Proteomes" id="UP000664521"/>
    </source>
</evidence>
<accession>A0A8H3IA79</accession>
<proteinExistence type="predicted"/>
<dbReference type="OrthoDB" id="10486375at2759"/>
<evidence type="ECO:0000256" key="1">
    <source>
        <dbReference type="SAM" id="MobiDB-lite"/>
    </source>
</evidence>
<reference evidence="2" key="1">
    <citation type="submission" date="2021-03" db="EMBL/GenBank/DDBJ databases">
        <authorList>
            <person name="Tagirdzhanova G."/>
        </authorList>
    </citation>
    <scope>NUCLEOTIDE SEQUENCE</scope>
</reference>
<protein>
    <submittedName>
        <fullName evidence="2">Uncharacterized protein</fullName>
    </submittedName>
</protein>
<feature type="compositionally biased region" description="Low complexity" evidence="1">
    <location>
        <begin position="599"/>
        <end position="612"/>
    </location>
</feature>
<gene>
    <name evidence="2" type="ORF">HETSPECPRED_010208</name>
</gene>
<feature type="region of interest" description="Disordered" evidence="1">
    <location>
        <begin position="594"/>
        <end position="624"/>
    </location>
</feature>
<comment type="caution">
    <text evidence="2">The sequence shown here is derived from an EMBL/GenBank/DDBJ whole genome shotgun (WGS) entry which is preliminary data.</text>
</comment>
<feature type="compositionally biased region" description="Basic and acidic residues" evidence="1">
    <location>
        <begin position="110"/>
        <end position="121"/>
    </location>
</feature>
<dbReference type="Proteomes" id="UP000664521">
    <property type="component" value="Unassembled WGS sequence"/>
</dbReference>
<dbReference type="AlphaFoldDB" id="A0A8H3IA79"/>
<name>A0A8H3IA79_9LECA</name>
<feature type="region of interest" description="Disordered" evidence="1">
    <location>
        <begin position="494"/>
        <end position="520"/>
    </location>
</feature>
<feature type="region of interest" description="Disordered" evidence="1">
    <location>
        <begin position="769"/>
        <end position="791"/>
    </location>
</feature>